<keyword evidence="2" id="KW-1185">Reference proteome</keyword>
<protein>
    <submittedName>
        <fullName evidence="1">Uncharacterized protein</fullName>
    </submittedName>
</protein>
<sequence length="198" mass="22467">MKKGSRGAKRQDVWLRVDPDAPERILISTHENEAENGVRYRRRTTSFKGRRPNEKRRASLPAFYKLNIKPKATRKNLIQKIGSRLARIGDELVHRNGISHKASKDVVKSCENESKTVKQYARQLADIGDYLNAVYSTESSLVYSENYHTTLAENCLVLTSILIGLKNNNIVVVNASDLNTLSSICRVHRAKSFSRARK</sequence>
<name>A0A7D9DSB2_PARCT</name>
<comment type="caution">
    <text evidence="1">The sequence shown here is derived from an EMBL/GenBank/DDBJ whole genome shotgun (WGS) entry which is preliminary data.</text>
</comment>
<dbReference type="AlphaFoldDB" id="A0A7D9DSB2"/>
<evidence type="ECO:0000313" key="2">
    <source>
        <dbReference type="Proteomes" id="UP001152795"/>
    </source>
</evidence>
<organism evidence="1 2">
    <name type="scientific">Paramuricea clavata</name>
    <name type="common">Red gorgonian</name>
    <name type="synonym">Violescent sea-whip</name>
    <dbReference type="NCBI Taxonomy" id="317549"/>
    <lineage>
        <taxon>Eukaryota</taxon>
        <taxon>Metazoa</taxon>
        <taxon>Cnidaria</taxon>
        <taxon>Anthozoa</taxon>
        <taxon>Octocorallia</taxon>
        <taxon>Malacalcyonacea</taxon>
        <taxon>Plexauridae</taxon>
        <taxon>Paramuricea</taxon>
    </lineage>
</organism>
<proteinExistence type="predicted"/>
<evidence type="ECO:0000313" key="1">
    <source>
        <dbReference type="EMBL" id="CAB3991557.1"/>
    </source>
</evidence>
<gene>
    <name evidence="1" type="ORF">PACLA_8A047568</name>
</gene>
<dbReference type="Proteomes" id="UP001152795">
    <property type="component" value="Unassembled WGS sequence"/>
</dbReference>
<reference evidence="1" key="1">
    <citation type="submission" date="2020-04" db="EMBL/GenBank/DDBJ databases">
        <authorList>
            <person name="Alioto T."/>
            <person name="Alioto T."/>
            <person name="Gomez Garrido J."/>
        </authorList>
    </citation>
    <scope>NUCLEOTIDE SEQUENCE</scope>
    <source>
        <strain evidence="1">A484AB</strain>
    </source>
</reference>
<dbReference type="EMBL" id="CACRXK020001874">
    <property type="protein sequence ID" value="CAB3991557.1"/>
    <property type="molecule type" value="Genomic_DNA"/>
</dbReference>
<accession>A0A7D9DSB2</accession>
<dbReference type="OrthoDB" id="10448263at2759"/>